<keyword evidence="1" id="KW-0732">Signal</keyword>
<dbReference type="Proteomes" id="UP001497516">
    <property type="component" value="Chromosome 7"/>
</dbReference>
<sequence length="79" mass="8367">MANRTRAPSCAVYIIPLLLLVFSSLANNKMVLVKAARVPAAMPVGIKSEEHGRIAAVIKLRIKRSNSRSGPHGGGGHLP</sequence>
<evidence type="ECO:0008006" key="4">
    <source>
        <dbReference type="Google" id="ProtNLM"/>
    </source>
</evidence>
<dbReference type="AlphaFoldDB" id="A0AAV2FNG4"/>
<gene>
    <name evidence="2" type="ORF">LTRI10_LOCUS40051</name>
</gene>
<feature type="signal peptide" evidence="1">
    <location>
        <begin position="1"/>
        <end position="26"/>
    </location>
</feature>
<evidence type="ECO:0000313" key="2">
    <source>
        <dbReference type="EMBL" id="CAL1399886.1"/>
    </source>
</evidence>
<evidence type="ECO:0000313" key="3">
    <source>
        <dbReference type="Proteomes" id="UP001497516"/>
    </source>
</evidence>
<reference evidence="2 3" key="1">
    <citation type="submission" date="2024-04" db="EMBL/GenBank/DDBJ databases">
        <authorList>
            <person name="Fracassetti M."/>
        </authorList>
    </citation>
    <scope>NUCLEOTIDE SEQUENCE [LARGE SCALE GENOMIC DNA]</scope>
</reference>
<proteinExistence type="predicted"/>
<name>A0AAV2FNG4_9ROSI</name>
<evidence type="ECO:0000256" key="1">
    <source>
        <dbReference type="SAM" id="SignalP"/>
    </source>
</evidence>
<protein>
    <recommendedName>
        <fullName evidence="4">Transmembrane protein</fullName>
    </recommendedName>
</protein>
<organism evidence="2 3">
    <name type="scientific">Linum trigynum</name>
    <dbReference type="NCBI Taxonomy" id="586398"/>
    <lineage>
        <taxon>Eukaryota</taxon>
        <taxon>Viridiplantae</taxon>
        <taxon>Streptophyta</taxon>
        <taxon>Embryophyta</taxon>
        <taxon>Tracheophyta</taxon>
        <taxon>Spermatophyta</taxon>
        <taxon>Magnoliopsida</taxon>
        <taxon>eudicotyledons</taxon>
        <taxon>Gunneridae</taxon>
        <taxon>Pentapetalae</taxon>
        <taxon>rosids</taxon>
        <taxon>fabids</taxon>
        <taxon>Malpighiales</taxon>
        <taxon>Linaceae</taxon>
        <taxon>Linum</taxon>
    </lineage>
</organism>
<feature type="chain" id="PRO_5043729755" description="Transmembrane protein" evidence="1">
    <location>
        <begin position="27"/>
        <end position="79"/>
    </location>
</feature>
<keyword evidence="3" id="KW-1185">Reference proteome</keyword>
<accession>A0AAV2FNG4</accession>
<dbReference type="EMBL" id="OZ034820">
    <property type="protein sequence ID" value="CAL1399886.1"/>
    <property type="molecule type" value="Genomic_DNA"/>
</dbReference>